<sequence>MSADKSKMLARLHRVRTLQLGLARADEVRHAEALASEHQLTQRISALVDAVAPTTQATGAHSLSAAAYYRERLQKTADAAFTRVEMAERRADAATEATRAAKRDQSAVEKLMERARQAATMKEMRALEDAPGIPRGKRHGPC</sequence>
<name>A0ABS2DDI4_9SPHN</name>
<dbReference type="RefSeq" id="WP_204200222.1">
    <property type="nucleotide sequence ID" value="NZ_JAFEMC010000006.1"/>
</dbReference>
<comment type="caution">
    <text evidence="2">The sequence shown here is derived from an EMBL/GenBank/DDBJ whole genome shotgun (WGS) entry which is preliminary data.</text>
</comment>
<dbReference type="Proteomes" id="UP000763641">
    <property type="component" value="Unassembled WGS sequence"/>
</dbReference>
<organism evidence="2 3">
    <name type="scientific">Sphingomonas longa</name>
    <dbReference type="NCBI Taxonomy" id="2778730"/>
    <lineage>
        <taxon>Bacteria</taxon>
        <taxon>Pseudomonadati</taxon>
        <taxon>Pseudomonadota</taxon>
        <taxon>Alphaproteobacteria</taxon>
        <taxon>Sphingomonadales</taxon>
        <taxon>Sphingomonadaceae</taxon>
        <taxon>Sphingomonas</taxon>
    </lineage>
</organism>
<evidence type="ECO:0000256" key="1">
    <source>
        <dbReference type="SAM" id="Coils"/>
    </source>
</evidence>
<evidence type="ECO:0000313" key="2">
    <source>
        <dbReference type="EMBL" id="MBM6578129.1"/>
    </source>
</evidence>
<accession>A0ABS2DDI4</accession>
<proteinExistence type="predicted"/>
<reference evidence="2 3" key="1">
    <citation type="submission" date="2020-12" db="EMBL/GenBank/DDBJ databases">
        <title>Sphingomonas sp.</title>
        <authorList>
            <person name="Kim M.K."/>
        </authorList>
    </citation>
    <scope>NUCLEOTIDE SEQUENCE [LARGE SCALE GENOMIC DNA]</scope>
    <source>
        <strain evidence="2 3">BT552</strain>
    </source>
</reference>
<keyword evidence="1" id="KW-0175">Coiled coil</keyword>
<keyword evidence="3" id="KW-1185">Reference proteome</keyword>
<gene>
    <name evidence="2" type="ORF">ILT43_17235</name>
</gene>
<dbReference type="EMBL" id="JAFEMC010000006">
    <property type="protein sequence ID" value="MBM6578129.1"/>
    <property type="molecule type" value="Genomic_DNA"/>
</dbReference>
<feature type="coiled-coil region" evidence="1">
    <location>
        <begin position="70"/>
        <end position="104"/>
    </location>
</feature>
<evidence type="ECO:0000313" key="3">
    <source>
        <dbReference type="Proteomes" id="UP000763641"/>
    </source>
</evidence>
<evidence type="ECO:0008006" key="4">
    <source>
        <dbReference type="Google" id="ProtNLM"/>
    </source>
</evidence>
<protein>
    <recommendedName>
        <fullName evidence="4">Flagellar FliJ protein</fullName>
    </recommendedName>
</protein>